<accession>A0A9Q4C751</accession>
<reference evidence="5" key="1">
    <citation type="submission" date="2022-11" db="EMBL/GenBank/DDBJ databases">
        <title>Corynebacterium sp. isolated from Penguins.</title>
        <authorList>
            <person name="Sedlar K."/>
            <person name="Svec P."/>
        </authorList>
    </citation>
    <scope>NUCLEOTIDE SEQUENCE</scope>
    <source>
        <strain evidence="5">P7374</strain>
    </source>
</reference>
<dbReference type="Pfam" id="PF14520">
    <property type="entry name" value="HHH_5"/>
    <property type="match status" value="1"/>
</dbReference>
<dbReference type="SMART" id="SM00487">
    <property type="entry name" value="DEXDc"/>
    <property type="match status" value="1"/>
</dbReference>
<dbReference type="Pfam" id="PF00271">
    <property type="entry name" value="Helicase_C"/>
    <property type="match status" value="1"/>
</dbReference>
<evidence type="ECO:0000313" key="6">
    <source>
        <dbReference type="Proteomes" id="UP001071478"/>
    </source>
</evidence>
<dbReference type="GO" id="GO:0016787">
    <property type="term" value="F:hydrolase activity"/>
    <property type="evidence" value="ECO:0007669"/>
    <property type="project" value="UniProtKB-KW"/>
</dbReference>
<dbReference type="Gene3D" id="1.10.150.20">
    <property type="entry name" value="5' to 3' exonuclease, C-terminal subdomain"/>
    <property type="match status" value="1"/>
</dbReference>
<feature type="compositionally biased region" description="Acidic residues" evidence="2">
    <location>
        <begin position="895"/>
        <end position="907"/>
    </location>
</feature>
<dbReference type="PANTHER" id="PTHR10799">
    <property type="entry name" value="SNF2/RAD54 HELICASE FAMILY"/>
    <property type="match status" value="1"/>
</dbReference>
<keyword evidence="1" id="KW-0378">Hydrolase</keyword>
<proteinExistence type="predicted"/>
<protein>
    <submittedName>
        <fullName evidence="5">SNF2-related protein</fullName>
    </submittedName>
</protein>
<feature type="region of interest" description="Disordered" evidence="2">
    <location>
        <begin position="887"/>
        <end position="907"/>
    </location>
</feature>
<dbReference type="PROSITE" id="PS51194">
    <property type="entry name" value="HELICASE_CTER"/>
    <property type="match status" value="1"/>
</dbReference>
<dbReference type="Pfam" id="PF00176">
    <property type="entry name" value="SNF2-rel_dom"/>
    <property type="match status" value="1"/>
</dbReference>
<evidence type="ECO:0000259" key="4">
    <source>
        <dbReference type="PROSITE" id="PS51194"/>
    </source>
</evidence>
<dbReference type="SUPFAM" id="SSF52540">
    <property type="entry name" value="P-loop containing nucleoside triphosphate hydrolases"/>
    <property type="match status" value="2"/>
</dbReference>
<dbReference type="Proteomes" id="UP001071478">
    <property type="component" value="Unassembled WGS sequence"/>
</dbReference>
<dbReference type="Gene3D" id="3.40.50.300">
    <property type="entry name" value="P-loop containing nucleotide triphosphate hydrolases"/>
    <property type="match status" value="1"/>
</dbReference>
<gene>
    <name evidence="5" type="ORF">OS129_02225</name>
</gene>
<dbReference type="InterPro" id="IPR038718">
    <property type="entry name" value="SNF2-like_sf"/>
</dbReference>
<evidence type="ECO:0000259" key="3">
    <source>
        <dbReference type="PROSITE" id="PS51192"/>
    </source>
</evidence>
<dbReference type="SMART" id="SM00490">
    <property type="entry name" value="HELICc"/>
    <property type="match status" value="1"/>
</dbReference>
<organism evidence="5 6">
    <name type="scientific">Corynebacterium pygosceleis</name>
    <dbReference type="NCBI Taxonomy" id="2800406"/>
    <lineage>
        <taxon>Bacteria</taxon>
        <taxon>Bacillati</taxon>
        <taxon>Actinomycetota</taxon>
        <taxon>Actinomycetes</taxon>
        <taxon>Mycobacteriales</taxon>
        <taxon>Corynebacteriaceae</taxon>
        <taxon>Corynebacterium</taxon>
    </lineage>
</organism>
<dbReference type="RefSeq" id="WP_200255068.1">
    <property type="nucleotide sequence ID" value="NZ_JAENIQ020000002.1"/>
</dbReference>
<dbReference type="AlphaFoldDB" id="A0A9Q4C751"/>
<feature type="domain" description="Helicase C-terminal" evidence="4">
    <location>
        <begin position="713"/>
        <end position="865"/>
    </location>
</feature>
<dbReference type="InterPro" id="IPR000330">
    <property type="entry name" value="SNF2_N"/>
</dbReference>
<dbReference type="InterPro" id="IPR014001">
    <property type="entry name" value="Helicase_ATP-bd"/>
</dbReference>
<evidence type="ECO:0000256" key="2">
    <source>
        <dbReference type="SAM" id="MobiDB-lite"/>
    </source>
</evidence>
<dbReference type="PROSITE" id="PS51192">
    <property type="entry name" value="HELICASE_ATP_BIND_1"/>
    <property type="match status" value="1"/>
</dbReference>
<name>A0A9Q4C751_9CORY</name>
<dbReference type="Gene3D" id="3.40.50.10810">
    <property type="entry name" value="Tandem AAA-ATPase domain"/>
    <property type="match status" value="1"/>
</dbReference>
<dbReference type="InterPro" id="IPR049730">
    <property type="entry name" value="SNF2/RAD54-like_C"/>
</dbReference>
<evidence type="ECO:0000313" key="5">
    <source>
        <dbReference type="EMBL" id="MCX7467697.1"/>
    </source>
</evidence>
<dbReference type="InterPro" id="IPR001650">
    <property type="entry name" value="Helicase_C-like"/>
</dbReference>
<dbReference type="GO" id="GO:0005524">
    <property type="term" value="F:ATP binding"/>
    <property type="evidence" value="ECO:0007669"/>
    <property type="project" value="InterPro"/>
</dbReference>
<evidence type="ECO:0000256" key="1">
    <source>
        <dbReference type="ARBA" id="ARBA00022801"/>
    </source>
</evidence>
<dbReference type="InterPro" id="IPR027417">
    <property type="entry name" value="P-loop_NTPase"/>
</dbReference>
<comment type="caution">
    <text evidence="5">The sequence shown here is derived from an EMBL/GenBank/DDBJ whole genome shotgun (WGS) entry which is preliminary data.</text>
</comment>
<dbReference type="EMBL" id="JAPMKU010000001">
    <property type="protein sequence ID" value="MCX7467697.1"/>
    <property type="molecule type" value="Genomic_DNA"/>
</dbReference>
<dbReference type="CDD" id="cd17919">
    <property type="entry name" value="DEXHc_Snf"/>
    <property type="match status" value="1"/>
</dbReference>
<dbReference type="CDD" id="cd18793">
    <property type="entry name" value="SF2_C_SNF"/>
    <property type="match status" value="1"/>
</dbReference>
<feature type="domain" description="Helicase ATP-binding" evidence="3">
    <location>
        <begin position="471"/>
        <end position="633"/>
    </location>
</feature>
<sequence length="907" mass="98499">MDRIRLRGLLRDADEIRSLAGRAVRLLDVVNGAAPVVDTTGAVHVDAADGGVDILPPHRWEWPADLYTRAAVRHHHPDFERHVRDLVSVVVRVDGLREPAARAGSGILGRMFGLGRVDPTAESAATDLLLLLADTTTGWTVTTVREALDVARRAGELQRRSGVRLTTGPEGPPPYLVEAAQAAVRRGSGGDPGTIDFDRIDAAAFAGARAAVERVLRHPDSEPALRGEAEKELEALGRRRARQLMERLPLDALKRVTDDRLRFTGLPGIGVTSVADVLDTPVDRLTSVNGIGTQTAQRMRAAARTLESEAIAQRTPHIGDEPCREAVALTRILARYERVDVLDEAERARRDRLIDLFRALPDGPPGGSYDLIVRGTGARELLLDDLRWAEAGPALLLPTSVTDPGPAAWEDYLARPAHYQALLADLLRLDTVTGEEPELLDTALIERIRELRLKRGLLRELHLRGYQSYGARFAVVQRRIILGDEMGLGKTVQAIAVAAHHAEEKTEADGSVGHTVVVCPASVVVNWSRELATFCELEVFVAHGPDKDVMATAWRDRGGVLVCTYDGARNLALGSPDVLVVDEAHMIKNPRAKRTIACTALAAESDTVMLLTGTPLENRVDEFVNLVRVVRPDLVTRGMAELDAETFRKHIAPVYLRRNVEQVLDQLPERVDEMEWVALSDADENHYRRSVAAGSWMDMRRAAWLTPGGRSAKLDRLAEIVGDADTAGRRVLVFSFFLDVLDAIAGALDDRVVGVIDGSVSPEGRQELVDSFSRAPGGSVLLAQIHAGGQGLNIQAASVVVLAEPQVKPTQEDQAVARAHRMGQTGTVHVHRLIGADTVDERMLEILAGKRTVFDSFARTSDAAGVPDAVDISEPELARQIIAAERRRLGLDGSTEPEETTGDGGGD</sequence>